<dbReference type="PANTHER" id="PTHR13528">
    <property type="entry name" value="39S RIBOSOMAL PROTEIN L28, MITOCHONDRIAL"/>
    <property type="match status" value="1"/>
</dbReference>
<dbReference type="InterPro" id="IPR026569">
    <property type="entry name" value="Ribosomal_bL28"/>
</dbReference>
<dbReference type="CTD" id="20247196"/>
<dbReference type="KEGG" id="lgi:LOTGIDRAFT_224221"/>
<keyword evidence="3" id="KW-0687">Ribonucleoprotein</keyword>
<proteinExistence type="inferred from homology"/>
<dbReference type="GeneID" id="20247196"/>
<organism evidence="6 7">
    <name type="scientific">Lottia gigantea</name>
    <name type="common">Giant owl limpet</name>
    <dbReference type="NCBI Taxonomy" id="225164"/>
    <lineage>
        <taxon>Eukaryota</taxon>
        <taxon>Metazoa</taxon>
        <taxon>Spiralia</taxon>
        <taxon>Lophotrochozoa</taxon>
        <taxon>Mollusca</taxon>
        <taxon>Gastropoda</taxon>
        <taxon>Patellogastropoda</taxon>
        <taxon>Lottioidea</taxon>
        <taxon>Lottiidae</taxon>
        <taxon>Lottia</taxon>
    </lineage>
</organism>
<evidence type="ECO:0000256" key="1">
    <source>
        <dbReference type="ARBA" id="ARBA00008760"/>
    </source>
</evidence>
<evidence type="ECO:0000256" key="4">
    <source>
        <dbReference type="ARBA" id="ARBA00035269"/>
    </source>
</evidence>
<dbReference type="PANTHER" id="PTHR13528:SF2">
    <property type="entry name" value="LARGE RIBOSOMAL SUBUNIT PROTEIN BL28M"/>
    <property type="match status" value="1"/>
</dbReference>
<dbReference type="AlphaFoldDB" id="V4B7U2"/>
<dbReference type="InterPro" id="IPR034704">
    <property type="entry name" value="Ribosomal_bL28/bL31-like_sf"/>
</dbReference>
<evidence type="ECO:0000313" key="6">
    <source>
        <dbReference type="EMBL" id="ESP03691.1"/>
    </source>
</evidence>
<dbReference type="STRING" id="225164.V4B7U2"/>
<sequence>MAYKVSKFRFVPYIYKWSNEVHHLLPAHYKRRCQQFMRAEPLFVHVKYNDEKYTVKQRGRDMIKERVQNVPVKVIYPEESNNGLWGGEGIIVGLKKCKIRKYSNRVPKIWKPLLVKKPLYSEIFNKFYLVTVTMRTLNLIDENFGFDNYILKTSEAQLNSQLAMKFKREMLLEICNMADNPVKHEKLLKRYDKFLMDREEAEWIGLPSSEAVKKAVKEYEDKQEVVPLKELFIQQLLEAGDLNVFEPAFVFKDPPHTISPLLFIS</sequence>
<dbReference type="HOGENOM" id="CLU_078055_0_0_1"/>
<dbReference type="OrthoDB" id="361870at2759"/>
<evidence type="ECO:0000256" key="2">
    <source>
        <dbReference type="ARBA" id="ARBA00022980"/>
    </source>
</evidence>
<reference evidence="6 7" key="1">
    <citation type="journal article" date="2013" name="Nature">
        <title>Insights into bilaterian evolution from three spiralian genomes.</title>
        <authorList>
            <person name="Simakov O."/>
            <person name="Marletaz F."/>
            <person name="Cho S.J."/>
            <person name="Edsinger-Gonzales E."/>
            <person name="Havlak P."/>
            <person name="Hellsten U."/>
            <person name="Kuo D.H."/>
            <person name="Larsson T."/>
            <person name="Lv J."/>
            <person name="Arendt D."/>
            <person name="Savage R."/>
            <person name="Osoegawa K."/>
            <person name="de Jong P."/>
            <person name="Grimwood J."/>
            <person name="Chapman J.A."/>
            <person name="Shapiro H."/>
            <person name="Aerts A."/>
            <person name="Otillar R.P."/>
            <person name="Terry A.Y."/>
            <person name="Boore J.L."/>
            <person name="Grigoriev I.V."/>
            <person name="Lindberg D.R."/>
            <person name="Seaver E.C."/>
            <person name="Weisblat D.A."/>
            <person name="Putnam N.H."/>
            <person name="Rokhsar D.S."/>
        </authorList>
    </citation>
    <scope>NUCLEOTIDE SEQUENCE [LARGE SCALE GENOMIC DNA]</scope>
</reference>
<dbReference type="InterPro" id="IPR037147">
    <property type="entry name" value="Ribosomal_bL28_sf"/>
</dbReference>
<gene>
    <name evidence="6" type="ORF">LOTGIDRAFT_224221</name>
</gene>
<protein>
    <recommendedName>
        <fullName evidence="4">Large ribosomal subunit protein bL28m</fullName>
    </recommendedName>
    <alternativeName>
        <fullName evidence="5">39S ribosomal protein L28, mitochondrial</fullName>
    </alternativeName>
</protein>
<keyword evidence="2" id="KW-0689">Ribosomal protein</keyword>
<dbReference type="Gene3D" id="2.30.170.40">
    <property type="entry name" value="Ribosomal protein L28/L24"/>
    <property type="match status" value="1"/>
</dbReference>
<evidence type="ECO:0000256" key="3">
    <source>
        <dbReference type="ARBA" id="ARBA00023274"/>
    </source>
</evidence>
<keyword evidence="7" id="KW-1185">Reference proteome</keyword>
<evidence type="ECO:0000313" key="7">
    <source>
        <dbReference type="Proteomes" id="UP000030746"/>
    </source>
</evidence>
<accession>V4B7U2</accession>
<dbReference type="OMA" id="CAHEDAQ"/>
<dbReference type="GO" id="GO:0003735">
    <property type="term" value="F:structural constituent of ribosome"/>
    <property type="evidence" value="ECO:0007669"/>
    <property type="project" value="InterPro"/>
</dbReference>
<dbReference type="SUPFAM" id="SSF143800">
    <property type="entry name" value="L28p-like"/>
    <property type="match status" value="1"/>
</dbReference>
<comment type="similarity">
    <text evidence="1">Belongs to the bacterial ribosomal protein bL28 family.</text>
</comment>
<evidence type="ECO:0000256" key="5">
    <source>
        <dbReference type="ARBA" id="ARBA00035538"/>
    </source>
</evidence>
<dbReference type="Proteomes" id="UP000030746">
    <property type="component" value="Unassembled WGS sequence"/>
</dbReference>
<dbReference type="GO" id="GO:0005762">
    <property type="term" value="C:mitochondrial large ribosomal subunit"/>
    <property type="evidence" value="ECO:0007669"/>
    <property type="project" value="TreeGrafter"/>
</dbReference>
<dbReference type="RefSeq" id="XP_009045665.1">
    <property type="nucleotide sequence ID" value="XM_009047417.1"/>
</dbReference>
<name>V4B7U2_LOTGI</name>
<dbReference type="EMBL" id="KB199929">
    <property type="protein sequence ID" value="ESP03691.1"/>
    <property type="molecule type" value="Genomic_DNA"/>
</dbReference>